<accession>A0A2D2DLU1</accession>
<evidence type="ECO:0008006" key="3">
    <source>
        <dbReference type="Google" id="ProtNLM"/>
    </source>
</evidence>
<proteinExistence type="predicted"/>
<sequence length="312" mass="35540">MKEFIFMKTLILAKIVVLLSMFGCCSLSYAGVPTSQRLQSFIAKTDAISTSGKPTAERAKLVYAEYMKNFEADATAIGDDELAEFFEATQHMMFYTLDKSQLPSFERMFARLADAGKATSEQYGKLLQMYYALREFEKANTFLNRYGQKPSSGGIIKINDLASPSAPRTGWFLRDNRSLTRLDLDLNTGRHLVIITSPYCPFALKALSAIESDSTLAPLLRRRVTVMVMQDFNFFYDKYAHWNQMHPLLPLVLTHSREEWPEVSHWVSPLFLFFRDGKLESKFSGWPSDEDLDKVYRGLGLTFSSAKAITQE</sequence>
<dbReference type="AlphaFoldDB" id="A0A2D2DLU1"/>
<gene>
    <name evidence="1" type="ORF">CR152_16445</name>
</gene>
<dbReference type="KEGG" id="mass:CR152_16445"/>
<evidence type="ECO:0000313" key="2">
    <source>
        <dbReference type="Proteomes" id="UP000229897"/>
    </source>
</evidence>
<name>A0A2D2DLU1_9BURK</name>
<reference evidence="1" key="1">
    <citation type="submission" date="2017-10" db="EMBL/GenBank/DDBJ databases">
        <title>Massilia psychrophilum sp. nov., a novel purple-pigmented bacterium isolated from Tianshan glacier, Xinjiang Municipality, China.</title>
        <authorList>
            <person name="Wang H."/>
        </authorList>
    </citation>
    <scope>NUCLEOTIDE SEQUENCE [LARGE SCALE GENOMIC DNA]</scope>
    <source>
        <strain evidence="1">B2</strain>
    </source>
</reference>
<evidence type="ECO:0000313" key="1">
    <source>
        <dbReference type="EMBL" id="ATQ75946.1"/>
    </source>
</evidence>
<dbReference type="EMBL" id="CP024608">
    <property type="protein sequence ID" value="ATQ75946.1"/>
    <property type="molecule type" value="Genomic_DNA"/>
</dbReference>
<keyword evidence="2" id="KW-1185">Reference proteome</keyword>
<dbReference type="Proteomes" id="UP000229897">
    <property type="component" value="Chromosome"/>
</dbReference>
<protein>
    <recommendedName>
        <fullName evidence="3">Thioredoxin domain-containing protein</fullName>
    </recommendedName>
</protein>
<organism evidence="1 2">
    <name type="scientific">Massilia violaceinigra</name>
    <dbReference type="NCBI Taxonomy" id="2045208"/>
    <lineage>
        <taxon>Bacteria</taxon>
        <taxon>Pseudomonadati</taxon>
        <taxon>Pseudomonadota</taxon>
        <taxon>Betaproteobacteria</taxon>
        <taxon>Burkholderiales</taxon>
        <taxon>Oxalobacteraceae</taxon>
        <taxon>Telluria group</taxon>
        <taxon>Massilia</taxon>
    </lineage>
</organism>